<feature type="domain" description="Piwi" evidence="1">
    <location>
        <begin position="721"/>
        <end position="1035"/>
    </location>
</feature>
<dbReference type="EMBL" id="VSSQ01000686">
    <property type="protein sequence ID" value="MPL99754.1"/>
    <property type="molecule type" value="Genomic_DNA"/>
</dbReference>
<dbReference type="GO" id="GO:0003676">
    <property type="term" value="F:nucleic acid binding"/>
    <property type="evidence" value="ECO:0007669"/>
    <property type="project" value="InterPro"/>
</dbReference>
<dbReference type="InterPro" id="IPR012337">
    <property type="entry name" value="RNaseH-like_sf"/>
</dbReference>
<dbReference type="Pfam" id="PF13289">
    <property type="entry name" value="SIR2_2"/>
    <property type="match status" value="1"/>
</dbReference>
<dbReference type="AlphaFoldDB" id="A0A644W7G1"/>
<dbReference type="InterPro" id="IPR003165">
    <property type="entry name" value="Piwi"/>
</dbReference>
<protein>
    <recommendedName>
        <fullName evidence="1">Piwi domain-containing protein</fullName>
    </recommendedName>
</protein>
<dbReference type="SMART" id="SM00950">
    <property type="entry name" value="Piwi"/>
    <property type="match status" value="1"/>
</dbReference>
<dbReference type="SUPFAM" id="SSF53098">
    <property type="entry name" value="Ribonuclease H-like"/>
    <property type="match status" value="1"/>
</dbReference>
<dbReference type="SUPFAM" id="SSF52467">
    <property type="entry name" value="DHS-like NAD/FAD-binding domain"/>
    <property type="match status" value="1"/>
</dbReference>
<name>A0A644W7G1_9ZZZZ</name>
<accession>A0A644W7G1</accession>
<dbReference type="Gene3D" id="3.40.50.1220">
    <property type="entry name" value="TPP-binding domain"/>
    <property type="match status" value="1"/>
</dbReference>
<dbReference type="InterPro" id="IPR036397">
    <property type="entry name" value="RNaseH_sf"/>
</dbReference>
<gene>
    <name evidence="2" type="ORF">SDC9_45975</name>
</gene>
<dbReference type="InterPro" id="IPR029035">
    <property type="entry name" value="DHS-like_NAD/FAD-binding_dom"/>
</dbReference>
<evidence type="ECO:0000259" key="1">
    <source>
        <dbReference type="SMART" id="SM00950"/>
    </source>
</evidence>
<sequence length="1047" mass="117966">MQTLKFDEFLRSLKQNKDMPHSLLLGAGASVESGIPSASDCVWDWKREIFLSKNPPLVETYSNIKVDNVRLAVQKWLDGQNTYPAQNSDDEYSFYAEKAYPIADDRRKYFQHLVTGKSPSLGYHLISMLAEDGMFKSVWTTNFDGLMLKCVHQYRITPIEITSETADRIYRGDVNGELLCIALHGDYKYGALKNTSEELDSQDDVLISALSHEMANRDLIVLGYSGRDTSLMSALNKAFQAKGSGKLFWCGYGVNAHKAVTELIQAVNDAGRTAYYIPTDGFDKTVYSLARHCMSEDKLFLKKTEALKTSLGATTSVATSKFGVLDGMLNKIADTNVFPISFPKNCFQFEVDFGKDERPWDFCKTLYDNGIMAVPLNGFIYAWGEKSRIQEVCAERVKSEISVTPFTRESLIYKSAFKELLLKTLTALLGQNSSLMYSKDKIWDSSQQISKGIGSRIITAYKGIRLALLFDYKYTYIAVTPAFTYEKGVTLTYDEKKQFADSFSTDVNSGKPNFNVHKYVKEWAGKIFGRNGVVVTYPLNSHTGFDFNIRPNSAVLGINYGSRTQLQLPQSISSNRVVFNGIECRDPELAFYNSQRGNMVTDFHPMRGLVNHAPFDYSLNEKVLRASISLGVICPDSHNKQFNDFLNQLNCRQSVKYNADFVIPFPGFCQAFKAGLDVPAPTSNEWLNLQATQTSDIKKASVELGNSITRKLDQLSATSADVALIYIPKEYEPLTGYADGNEKFDLHDFIKAYAAQKNIATQFVREKTIESDLYCQIMWALSLAIYVKSSRIPWVVSGIQPDTAFAGIGYSVNRAPSGSNIVVGCSHIYSSDGQGMKYKLSKIDDVTFDRKKNPFLSEDEAYRLGLNIKELFYKSFTELPKRVVIHKRTPFRSNEVKGLVESLSSAGIKDIELLEITYEDDIKCFEFNRNMTDIDGFPVRRGLCFPLNENTMYLYTHGIAPSVRDTNRKYIQGGKTIPLPLKVVKHYGNGSMTQIATEILGLSKMNWNSFGLYSKLPCTIESSNEIARIGWLLSQYEGAIYDYRYFM</sequence>
<comment type="caution">
    <text evidence="2">The sequence shown here is derived from an EMBL/GenBank/DDBJ whole genome shotgun (WGS) entry which is preliminary data.</text>
</comment>
<dbReference type="CDD" id="cd04659">
    <property type="entry name" value="Piwi_piwi-like_ProArk"/>
    <property type="match status" value="1"/>
</dbReference>
<proteinExistence type="predicted"/>
<organism evidence="2">
    <name type="scientific">bioreactor metagenome</name>
    <dbReference type="NCBI Taxonomy" id="1076179"/>
    <lineage>
        <taxon>unclassified sequences</taxon>
        <taxon>metagenomes</taxon>
        <taxon>ecological metagenomes</taxon>
    </lineage>
</organism>
<dbReference type="Gene3D" id="3.40.50.2300">
    <property type="match status" value="1"/>
</dbReference>
<dbReference type="Gene3D" id="3.30.420.10">
    <property type="entry name" value="Ribonuclease H-like superfamily/Ribonuclease H"/>
    <property type="match status" value="1"/>
</dbReference>
<evidence type="ECO:0000313" key="2">
    <source>
        <dbReference type="EMBL" id="MPL99754.1"/>
    </source>
</evidence>
<reference evidence="2" key="1">
    <citation type="submission" date="2019-08" db="EMBL/GenBank/DDBJ databases">
        <authorList>
            <person name="Kucharzyk K."/>
            <person name="Murdoch R.W."/>
            <person name="Higgins S."/>
            <person name="Loffler F."/>
        </authorList>
    </citation>
    <scope>NUCLEOTIDE SEQUENCE</scope>
</reference>